<comment type="caution">
    <text evidence="2">The sequence shown here is derived from an EMBL/GenBank/DDBJ whole genome shotgun (WGS) entry which is preliminary data.</text>
</comment>
<evidence type="ECO:0000313" key="3">
    <source>
        <dbReference type="Proteomes" id="UP001294444"/>
    </source>
</evidence>
<gene>
    <name evidence="2" type="ORF">MEPE_05976</name>
</gene>
<accession>A0AAJ4XSQ9</accession>
<dbReference type="AlphaFoldDB" id="A0AAJ4XSQ9"/>
<dbReference type="EMBL" id="OAPG01000018">
    <property type="protein sequence ID" value="SNX87266.1"/>
    <property type="molecule type" value="Genomic_DNA"/>
</dbReference>
<reference evidence="2" key="1">
    <citation type="submission" date="2023-10" db="EMBL/GenBank/DDBJ databases">
        <authorList>
            <person name="Guldener U."/>
        </authorList>
    </citation>
    <scope>NUCLEOTIDE SEQUENCE</scope>
    <source>
        <strain evidence="2">Mp4</strain>
    </source>
</reference>
<feature type="signal peptide" evidence="1">
    <location>
        <begin position="1"/>
        <end position="20"/>
    </location>
</feature>
<keyword evidence="3" id="KW-1185">Reference proteome</keyword>
<dbReference type="Proteomes" id="UP001294444">
    <property type="component" value="Unassembled WGS sequence"/>
</dbReference>
<evidence type="ECO:0000313" key="2">
    <source>
        <dbReference type="EMBL" id="SNX87266.1"/>
    </source>
</evidence>
<keyword evidence="1" id="KW-0732">Signal</keyword>
<evidence type="ECO:0000256" key="1">
    <source>
        <dbReference type="SAM" id="SignalP"/>
    </source>
</evidence>
<proteinExistence type="predicted"/>
<protein>
    <submittedName>
        <fullName evidence="2">Probable conserved hypothetical Ustilaginaceae-specific protein</fullName>
    </submittedName>
</protein>
<feature type="chain" id="PRO_5042514638" evidence="1">
    <location>
        <begin position="21"/>
        <end position="170"/>
    </location>
</feature>
<name>A0AAJ4XSQ9_9BASI</name>
<organism evidence="2 3">
    <name type="scientific">Melanopsichium pennsylvanicum</name>
    <dbReference type="NCBI Taxonomy" id="63383"/>
    <lineage>
        <taxon>Eukaryota</taxon>
        <taxon>Fungi</taxon>
        <taxon>Dikarya</taxon>
        <taxon>Basidiomycota</taxon>
        <taxon>Ustilaginomycotina</taxon>
        <taxon>Ustilaginomycetes</taxon>
        <taxon>Ustilaginales</taxon>
        <taxon>Ustilaginaceae</taxon>
        <taxon>Melanopsichium</taxon>
    </lineage>
</organism>
<sequence length="170" mass="18688">MVRILTALTTLAALCGTVLAQASNDDPNGKVLYVNYPSCDSWKCKVIWHPNQSVYVNWLNAPKGGLEIQLVPQEATSGLHTYTITHKVGSIHGFKDGKCDDMGTGEKCGRFDWVVPSNVKEGEYEVVVTSLAKPNLVGYTDTVVIKKSKKAVKAKRHAVERLLDDTKSRN</sequence>